<feature type="region of interest" description="Disordered" evidence="1">
    <location>
        <begin position="40"/>
        <end position="93"/>
    </location>
</feature>
<organism evidence="2">
    <name type="scientific">Arundo donax</name>
    <name type="common">Giant reed</name>
    <name type="synonym">Donax arundinaceus</name>
    <dbReference type="NCBI Taxonomy" id="35708"/>
    <lineage>
        <taxon>Eukaryota</taxon>
        <taxon>Viridiplantae</taxon>
        <taxon>Streptophyta</taxon>
        <taxon>Embryophyta</taxon>
        <taxon>Tracheophyta</taxon>
        <taxon>Spermatophyta</taxon>
        <taxon>Magnoliopsida</taxon>
        <taxon>Liliopsida</taxon>
        <taxon>Poales</taxon>
        <taxon>Poaceae</taxon>
        <taxon>PACMAD clade</taxon>
        <taxon>Arundinoideae</taxon>
        <taxon>Arundineae</taxon>
        <taxon>Arundo</taxon>
    </lineage>
</organism>
<protein>
    <submittedName>
        <fullName evidence="2">Uncharacterized protein</fullName>
    </submittedName>
</protein>
<feature type="compositionally biased region" description="Polar residues" evidence="1">
    <location>
        <begin position="69"/>
        <end position="80"/>
    </location>
</feature>
<sequence>MILEKSVGITSRRPSCANAARSFPLGDTAIFCMGPISSSSPSTCTPSSSRASTWSPTASSTSGLPDMTNCGSTTAMHRTCSSSATPGSASSRG</sequence>
<evidence type="ECO:0000256" key="1">
    <source>
        <dbReference type="SAM" id="MobiDB-lite"/>
    </source>
</evidence>
<accession>A0A0A9G780</accession>
<name>A0A0A9G780_ARUDO</name>
<feature type="compositionally biased region" description="Low complexity" evidence="1">
    <location>
        <begin position="40"/>
        <end position="62"/>
    </location>
</feature>
<dbReference type="EMBL" id="GBRH01179495">
    <property type="protein sequence ID" value="JAE18401.1"/>
    <property type="molecule type" value="Transcribed_RNA"/>
</dbReference>
<proteinExistence type="predicted"/>
<dbReference type="AlphaFoldDB" id="A0A0A9G780"/>
<evidence type="ECO:0000313" key="2">
    <source>
        <dbReference type="EMBL" id="JAE18401.1"/>
    </source>
</evidence>
<reference evidence="2" key="1">
    <citation type="submission" date="2014-09" db="EMBL/GenBank/DDBJ databases">
        <authorList>
            <person name="Magalhaes I.L.F."/>
            <person name="Oliveira U."/>
            <person name="Santos F.R."/>
            <person name="Vidigal T.H.D.A."/>
            <person name="Brescovit A.D."/>
            <person name="Santos A.J."/>
        </authorList>
    </citation>
    <scope>NUCLEOTIDE SEQUENCE</scope>
    <source>
        <tissue evidence="2">Shoot tissue taken approximately 20 cm above the soil surface</tissue>
    </source>
</reference>
<reference evidence="2" key="2">
    <citation type="journal article" date="2015" name="Data Brief">
        <title>Shoot transcriptome of the giant reed, Arundo donax.</title>
        <authorList>
            <person name="Barrero R.A."/>
            <person name="Guerrero F.D."/>
            <person name="Moolhuijzen P."/>
            <person name="Goolsby J.A."/>
            <person name="Tidwell J."/>
            <person name="Bellgard S.E."/>
            <person name="Bellgard M.I."/>
        </authorList>
    </citation>
    <scope>NUCLEOTIDE SEQUENCE</scope>
    <source>
        <tissue evidence="2">Shoot tissue taken approximately 20 cm above the soil surface</tissue>
    </source>
</reference>
<feature type="compositionally biased region" description="Low complexity" evidence="1">
    <location>
        <begin position="81"/>
        <end position="93"/>
    </location>
</feature>